<proteinExistence type="predicted"/>
<dbReference type="VEuPathDB" id="FungiDB:F9C07_11769"/>
<dbReference type="EMBL" id="CP044623">
    <property type="protein sequence ID" value="QRD94519.1"/>
    <property type="molecule type" value="Genomic_DNA"/>
</dbReference>
<name>A0A7U2N2W8_ASPFN</name>
<gene>
    <name evidence="1" type="ORF">F9C07_11769</name>
</gene>
<accession>A0A7U2N2W8</accession>
<sequence length="88" mass="9757">MDIDSISDCYSVTDDGYLAGDSNTGTIWTHVDFCIVRNPVPGCPNILAATVTLLHIKGEDGKPRIKRFIIEHEENLIFDLLLQLLALT</sequence>
<reference evidence="2" key="1">
    <citation type="journal article" date="2021" name="G3 (Bethesda)">
        <title>Chromosome assembled and annotated genome sequence of Aspergillus flavus NRRL 3357.</title>
        <authorList>
            <person name="Skerker J.M."/>
            <person name="Pianalto K.M."/>
            <person name="Mondo S.J."/>
            <person name="Yang K."/>
            <person name="Arkin A.P."/>
            <person name="Keller N.P."/>
            <person name="Grigoriev I.V."/>
            <person name="Louise Glass N.L."/>
        </authorList>
    </citation>
    <scope>NUCLEOTIDE SEQUENCE [LARGE SCALE GENOMIC DNA]</scope>
    <source>
        <strain evidence="2">ATCC 200026 / FGSC A1120 / IAM 13836 / NRRL 3357 / JCM 12722 / SRRC 167</strain>
    </source>
</reference>
<dbReference type="OMA" id="FIIEHEE"/>
<keyword evidence="2" id="KW-1185">Reference proteome</keyword>
<evidence type="ECO:0000313" key="1">
    <source>
        <dbReference type="EMBL" id="QRD94519.1"/>
    </source>
</evidence>
<dbReference type="Proteomes" id="UP000596276">
    <property type="component" value="Chromosome 6"/>
</dbReference>
<organism evidence="1 2">
    <name type="scientific">Aspergillus flavus (strain ATCC 200026 / FGSC A1120 / IAM 13836 / NRRL 3357 / JCM 12722 / SRRC 167)</name>
    <dbReference type="NCBI Taxonomy" id="332952"/>
    <lineage>
        <taxon>Eukaryota</taxon>
        <taxon>Fungi</taxon>
        <taxon>Dikarya</taxon>
        <taxon>Ascomycota</taxon>
        <taxon>Pezizomycotina</taxon>
        <taxon>Eurotiomycetes</taxon>
        <taxon>Eurotiomycetidae</taxon>
        <taxon>Eurotiales</taxon>
        <taxon>Aspergillaceae</taxon>
        <taxon>Aspergillus</taxon>
        <taxon>Aspergillus subgen. Circumdati</taxon>
    </lineage>
</organism>
<evidence type="ECO:0000313" key="2">
    <source>
        <dbReference type="Proteomes" id="UP000596276"/>
    </source>
</evidence>
<protein>
    <submittedName>
        <fullName evidence="1">Uncharacterized protein</fullName>
    </submittedName>
</protein>
<dbReference type="AlphaFoldDB" id="A0A7U2N2W8"/>